<name>A0A0R1E8K8_DROYA</name>
<evidence type="ECO:0000313" key="1">
    <source>
        <dbReference type="EMBL" id="KRK05676.1"/>
    </source>
</evidence>
<dbReference type="AlphaFoldDB" id="A0A0R1E8K8"/>
<protein>
    <submittedName>
        <fullName evidence="1">Uncharacterized protein</fullName>
    </submittedName>
</protein>
<organism evidence="1 2">
    <name type="scientific">Drosophila yakuba</name>
    <name type="common">Fruit fly</name>
    <dbReference type="NCBI Taxonomy" id="7245"/>
    <lineage>
        <taxon>Eukaryota</taxon>
        <taxon>Metazoa</taxon>
        <taxon>Ecdysozoa</taxon>
        <taxon>Arthropoda</taxon>
        <taxon>Hexapoda</taxon>
        <taxon>Insecta</taxon>
        <taxon>Pterygota</taxon>
        <taxon>Neoptera</taxon>
        <taxon>Endopterygota</taxon>
        <taxon>Diptera</taxon>
        <taxon>Brachycera</taxon>
        <taxon>Muscomorpha</taxon>
        <taxon>Ephydroidea</taxon>
        <taxon>Drosophilidae</taxon>
        <taxon>Drosophila</taxon>
        <taxon>Sophophora</taxon>
    </lineage>
</organism>
<dbReference type="Proteomes" id="UP000002282">
    <property type="component" value="Unassembled WGS sequence"/>
</dbReference>
<reference evidence="1 2" key="2">
    <citation type="journal article" date="2007" name="PLoS Biol.">
        <title>Principles of genome evolution in the Drosophila melanogaster species group.</title>
        <authorList>
            <person name="Ranz J.M."/>
            <person name="Maurin D."/>
            <person name="Chan Y.S."/>
            <person name="von Grotthuss M."/>
            <person name="Hillier L.W."/>
            <person name="Roote J."/>
            <person name="Ashburner M."/>
            <person name="Bergman C.M."/>
        </authorList>
    </citation>
    <scope>NUCLEOTIDE SEQUENCE [LARGE SCALE GENOMIC DNA]</scope>
    <source>
        <strain evidence="2">Tai18E2 / Tucson 14021-0261.01</strain>
    </source>
</reference>
<dbReference type="EMBL" id="CH893100">
    <property type="protein sequence ID" value="KRK05676.1"/>
    <property type="molecule type" value="Genomic_DNA"/>
</dbReference>
<keyword evidence="2" id="KW-1185">Reference proteome</keyword>
<sequence length="75" mass="8941">ASIALGQSIYDTKKKKRTTKERERTTKTRNYCTEFLPTWSSKEDQGLRRVRWLFMKGPYPYTGSAWSSRRSYLKI</sequence>
<proteinExistence type="predicted"/>
<reference evidence="1 2" key="1">
    <citation type="journal article" date="2007" name="Nature">
        <title>Evolution of genes and genomes on the Drosophila phylogeny.</title>
        <authorList>
            <consortium name="Drosophila 12 Genomes Consortium"/>
            <person name="Clark A.G."/>
            <person name="Eisen M.B."/>
            <person name="Smith D.R."/>
            <person name="Bergman C.M."/>
            <person name="Oliver B."/>
            <person name="Markow T.A."/>
            <person name="Kaufman T.C."/>
            <person name="Kellis M."/>
            <person name="Gelbart W."/>
            <person name="Iyer V.N."/>
            <person name="Pollard D.A."/>
            <person name="Sackton T.B."/>
            <person name="Larracuente A.M."/>
            <person name="Singh N.D."/>
            <person name="Abad J.P."/>
            <person name="Abt D.N."/>
            <person name="Adryan B."/>
            <person name="Aguade M."/>
            <person name="Akashi H."/>
            <person name="Anderson W.W."/>
            <person name="Aquadro C.F."/>
            <person name="Ardell D.H."/>
            <person name="Arguello R."/>
            <person name="Artieri C.G."/>
            <person name="Barbash D.A."/>
            <person name="Barker D."/>
            <person name="Barsanti P."/>
            <person name="Batterham P."/>
            <person name="Batzoglou S."/>
            <person name="Begun D."/>
            <person name="Bhutkar A."/>
            <person name="Blanco E."/>
            <person name="Bosak S.A."/>
            <person name="Bradley R.K."/>
            <person name="Brand A.D."/>
            <person name="Brent M.R."/>
            <person name="Brooks A.N."/>
            <person name="Brown R.H."/>
            <person name="Butlin R.K."/>
            <person name="Caggese C."/>
            <person name="Calvi B.R."/>
            <person name="Bernardo de Carvalho A."/>
            <person name="Caspi A."/>
            <person name="Castrezana S."/>
            <person name="Celniker S.E."/>
            <person name="Chang J.L."/>
            <person name="Chapple C."/>
            <person name="Chatterji S."/>
            <person name="Chinwalla A."/>
            <person name="Civetta A."/>
            <person name="Clifton S.W."/>
            <person name="Comeron J.M."/>
            <person name="Costello J.C."/>
            <person name="Coyne J.A."/>
            <person name="Daub J."/>
            <person name="David R.G."/>
            <person name="Delcher A.L."/>
            <person name="Delehaunty K."/>
            <person name="Do C.B."/>
            <person name="Ebling H."/>
            <person name="Edwards K."/>
            <person name="Eickbush T."/>
            <person name="Evans J.D."/>
            <person name="Filipski A."/>
            <person name="Findeiss S."/>
            <person name="Freyhult E."/>
            <person name="Fulton L."/>
            <person name="Fulton R."/>
            <person name="Garcia A.C."/>
            <person name="Gardiner A."/>
            <person name="Garfield D.A."/>
            <person name="Garvin B.E."/>
            <person name="Gibson G."/>
            <person name="Gilbert D."/>
            <person name="Gnerre S."/>
            <person name="Godfrey J."/>
            <person name="Good R."/>
            <person name="Gotea V."/>
            <person name="Gravely B."/>
            <person name="Greenberg A.J."/>
            <person name="Griffiths-Jones S."/>
            <person name="Gross S."/>
            <person name="Guigo R."/>
            <person name="Gustafson E.A."/>
            <person name="Haerty W."/>
            <person name="Hahn M.W."/>
            <person name="Halligan D.L."/>
            <person name="Halpern A.L."/>
            <person name="Halter G.M."/>
            <person name="Han M.V."/>
            <person name="Heger A."/>
            <person name="Hillier L."/>
            <person name="Hinrichs A.S."/>
            <person name="Holmes I."/>
            <person name="Hoskins R.A."/>
            <person name="Hubisz M.J."/>
            <person name="Hultmark D."/>
            <person name="Huntley M.A."/>
            <person name="Jaffe D.B."/>
            <person name="Jagadeeshan S."/>
            <person name="Jeck W.R."/>
            <person name="Johnson J."/>
            <person name="Jones C.D."/>
            <person name="Jordan W.C."/>
            <person name="Karpen G.H."/>
            <person name="Kataoka E."/>
            <person name="Keightley P.D."/>
            <person name="Kheradpour P."/>
            <person name="Kirkness E.F."/>
            <person name="Koerich L.B."/>
            <person name="Kristiansen K."/>
            <person name="Kudrna D."/>
            <person name="Kulathinal R.J."/>
            <person name="Kumar S."/>
            <person name="Kwok R."/>
            <person name="Lander E."/>
            <person name="Langley C.H."/>
            <person name="Lapoint R."/>
            <person name="Lazzaro B.P."/>
            <person name="Lee S.J."/>
            <person name="Levesque L."/>
            <person name="Li R."/>
            <person name="Lin C.F."/>
            <person name="Lin M.F."/>
            <person name="Lindblad-Toh K."/>
            <person name="Llopart A."/>
            <person name="Long M."/>
            <person name="Low L."/>
            <person name="Lozovsky E."/>
            <person name="Lu J."/>
            <person name="Luo M."/>
            <person name="Machado C.A."/>
            <person name="Makalowski W."/>
            <person name="Marzo M."/>
            <person name="Matsuda M."/>
            <person name="Matzkin L."/>
            <person name="McAllister B."/>
            <person name="McBride C.S."/>
            <person name="McKernan B."/>
            <person name="McKernan K."/>
            <person name="Mendez-Lago M."/>
            <person name="Minx P."/>
            <person name="Mollenhauer M.U."/>
            <person name="Montooth K."/>
            <person name="Mount S.M."/>
            <person name="Mu X."/>
            <person name="Myers E."/>
            <person name="Negre B."/>
            <person name="Newfeld S."/>
            <person name="Nielsen R."/>
            <person name="Noor M.A."/>
            <person name="O'Grady P."/>
            <person name="Pachter L."/>
            <person name="Papaceit M."/>
            <person name="Parisi M.J."/>
            <person name="Parisi M."/>
            <person name="Parts L."/>
            <person name="Pedersen J.S."/>
            <person name="Pesole G."/>
            <person name="Phillippy A.M."/>
            <person name="Ponting C.P."/>
            <person name="Pop M."/>
            <person name="Porcelli D."/>
            <person name="Powell J.R."/>
            <person name="Prohaska S."/>
            <person name="Pruitt K."/>
            <person name="Puig M."/>
            <person name="Quesneville H."/>
            <person name="Ram K.R."/>
            <person name="Rand D."/>
            <person name="Rasmussen M.D."/>
            <person name="Reed L.K."/>
            <person name="Reenan R."/>
            <person name="Reily A."/>
            <person name="Remington K.A."/>
            <person name="Rieger T.T."/>
            <person name="Ritchie M.G."/>
            <person name="Robin C."/>
            <person name="Rogers Y.H."/>
            <person name="Rohde C."/>
            <person name="Rozas J."/>
            <person name="Rubenfield M.J."/>
            <person name="Ruiz A."/>
            <person name="Russo S."/>
            <person name="Salzberg S.L."/>
            <person name="Sanchez-Gracia A."/>
            <person name="Saranga D.J."/>
            <person name="Sato H."/>
            <person name="Schaeffer S.W."/>
            <person name="Schatz M.C."/>
            <person name="Schlenke T."/>
            <person name="Schwartz R."/>
            <person name="Segarra C."/>
            <person name="Singh R.S."/>
            <person name="Sirot L."/>
            <person name="Sirota M."/>
            <person name="Sisneros N.B."/>
            <person name="Smith C.D."/>
            <person name="Smith T.F."/>
            <person name="Spieth J."/>
            <person name="Stage D.E."/>
            <person name="Stark A."/>
            <person name="Stephan W."/>
            <person name="Strausberg R.L."/>
            <person name="Strempel S."/>
            <person name="Sturgill D."/>
            <person name="Sutton G."/>
            <person name="Sutton G.G."/>
            <person name="Tao W."/>
            <person name="Teichmann S."/>
            <person name="Tobari Y.N."/>
            <person name="Tomimura Y."/>
            <person name="Tsolas J.M."/>
            <person name="Valente V.L."/>
            <person name="Venter E."/>
            <person name="Venter J.C."/>
            <person name="Vicario S."/>
            <person name="Vieira F.G."/>
            <person name="Vilella A.J."/>
            <person name="Villasante A."/>
            <person name="Walenz B."/>
            <person name="Wang J."/>
            <person name="Wasserman M."/>
            <person name="Watts T."/>
            <person name="Wilson D."/>
            <person name="Wilson R.K."/>
            <person name="Wing R.A."/>
            <person name="Wolfner M.F."/>
            <person name="Wong A."/>
            <person name="Wong G.K."/>
            <person name="Wu C.I."/>
            <person name="Wu G."/>
            <person name="Yamamoto D."/>
            <person name="Yang H.P."/>
            <person name="Yang S.P."/>
            <person name="Yorke J.A."/>
            <person name="Yoshida K."/>
            <person name="Zdobnov E."/>
            <person name="Zhang P."/>
            <person name="Zhang Y."/>
            <person name="Zimin A.V."/>
            <person name="Baldwin J."/>
            <person name="Abdouelleil A."/>
            <person name="Abdulkadir J."/>
            <person name="Abebe A."/>
            <person name="Abera B."/>
            <person name="Abreu J."/>
            <person name="Acer S.C."/>
            <person name="Aftuck L."/>
            <person name="Alexander A."/>
            <person name="An P."/>
            <person name="Anderson E."/>
            <person name="Anderson S."/>
            <person name="Arachi H."/>
            <person name="Azer M."/>
            <person name="Bachantsang P."/>
            <person name="Barry A."/>
            <person name="Bayul T."/>
            <person name="Berlin A."/>
            <person name="Bessette D."/>
            <person name="Bloom T."/>
            <person name="Blye J."/>
            <person name="Boguslavskiy L."/>
            <person name="Bonnet C."/>
            <person name="Boukhgalter B."/>
            <person name="Bourzgui I."/>
            <person name="Brown A."/>
            <person name="Cahill P."/>
            <person name="Channer S."/>
            <person name="Cheshatsang Y."/>
            <person name="Chuda L."/>
            <person name="Citroen M."/>
            <person name="Collymore A."/>
            <person name="Cooke P."/>
            <person name="Costello M."/>
            <person name="D'Aco K."/>
            <person name="Daza R."/>
            <person name="De Haan G."/>
            <person name="DeGray S."/>
            <person name="DeMaso C."/>
            <person name="Dhargay N."/>
            <person name="Dooley K."/>
            <person name="Dooley E."/>
            <person name="Doricent M."/>
            <person name="Dorje P."/>
            <person name="Dorjee K."/>
            <person name="Dupes A."/>
            <person name="Elong R."/>
            <person name="Falk J."/>
            <person name="Farina A."/>
            <person name="Faro S."/>
            <person name="Ferguson D."/>
            <person name="Fisher S."/>
            <person name="Foley C.D."/>
            <person name="Franke A."/>
            <person name="Friedrich D."/>
            <person name="Gadbois L."/>
            <person name="Gearin G."/>
            <person name="Gearin C.R."/>
            <person name="Giannoukos G."/>
            <person name="Goode T."/>
            <person name="Graham J."/>
            <person name="Grandbois E."/>
            <person name="Grewal S."/>
            <person name="Gyaltsen K."/>
            <person name="Hafez N."/>
            <person name="Hagos B."/>
            <person name="Hall J."/>
            <person name="Henson C."/>
            <person name="Hollinger A."/>
            <person name="Honan T."/>
            <person name="Huard M.D."/>
            <person name="Hughes L."/>
            <person name="Hurhula B."/>
            <person name="Husby M.E."/>
            <person name="Kamat A."/>
            <person name="Kanga B."/>
            <person name="Kashin S."/>
            <person name="Khazanovich D."/>
            <person name="Kisner P."/>
            <person name="Lance K."/>
            <person name="Lara M."/>
            <person name="Lee W."/>
            <person name="Lennon N."/>
            <person name="Letendre F."/>
            <person name="LeVine R."/>
            <person name="Lipovsky A."/>
            <person name="Liu X."/>
            <person name="Liu J."/>
            <person name="Liu S."/>
            <person name="Lokyitsang T."/>
            <person name="Lokyitsang Y."/>
            <person name="Lubonja R."/>
            <person name="Lui A."/>
            <person name="MacDonald P."/>
            <person name="Magnisalis V."/>
            <person name="Maru K."/>
            <person name="Matthews C."/>
            <person name="McCusker W."/>
            <person name="McDonough S."/>
            <person name="Mehta T."/>
            <person name="Meldrim J."/>
            <person name="Meneus L."/>
            <person name="Mihai O."/>
            <person name="Mihalev A."/>
            <person name="Mihova T."/>
            <person name="Mittelman R."/>
            <person name="Mlenga V."/>
            <person name="Montmayeur A."/>
            <person name="Mulrain L."/>
            <person name="Navidi A."/>
            <person name="Naylor J."/>
            <person name="Negash T."/>
            <person name="Nguyen T."/>
            <person name="Nguyen N."/>
            <person name="Nicol R."/>
            <person name="Norbu C."/>
            <person name="Norbu N."/>
            <person name="Novod N."/>
            <person name="O'Neill B."/>
            <person name="Osman S."/>
            <person name="Markiewicz E."/>
            <person name="Oyono O.L."/>
            <person name="Patti C."/>
            <person name="Phunkhang P."/>
            <person name="Pierre F."/>
            <person name="Priest M."/>
            <person name="Raghuraman S."/>
            <person name="Rege F."/>
            <person name="Reyes R."/>
            <person name="Rise C."/>
            <person name="Rogov P."/>
            <person name="Ross K."/>
            <person name="Ryan E."/>
            <person name="Settipalli S."/>
            <person name="Shea T."/>
            <person name="Sherpa N."/>
            <person name="Shi L."/>
            <person name="Shih D."/>
            <person name="Sparrow T."/>
            <person name="Spaulding J."/>
            <person name="Stalker J."/>
            <person name="Stange-Thomann N."/>
            <person name="Stavropoulos S."/>
            <person name="Stone C."/>
            <person name="Strader C."/>
            <person name="Tesfaye S."/>
            <person name="Thomson T."/>
            <person name="Thoulutsang Y."/>
            <person name="Thoulutsang D."/>
            <person name="Topham K."/>
            <person name="Topping I."/>
            <person name="Tsamla T."/>
            <person name="Vassiliev H."/>
            <person name="Vo A."/>
            <person name="Wangchuk T."/>
            <person name="Wangdi T."/>
            <person name="Weiand M."/>
            <person name="Wilkinson J."/>
            <person name="Wilson A."/>
            <person name="Yadav S."/>
            <person name="Young G."/>
            <person name="Yu Q."/>
            <person name="Zembek L."/>
            <person name="Zhong D."/>
            <person name="Zimmer A."/>
            <person name="Zwirko Z."/>
            <person name="Jaffe D.B."/>
            <person name="Alvarez P."/>
            <person name="Brockman W."/>
            <person name="Butler J."/>
            <person name="Chin C."/>
            <person name="Gnerre S."/>
            <person name="Grabherr M."/>
            <person name="Kleber M."/>
            <person name="Mauceli E."/>
            <person name="MacCallum I."/>
        </authorList>
    </citation>
    <scope>NUCLEOTIDE SEQUENCE [LARGE SCALE GENOMIC DNA]</scope>
    <source>
        <strain evidence="2">Tai18E2 / Tucson 14021-0261.01</strain>
    </source>
</reference>
<accession>A0A0R1E8K8</accession>
<dbReference type="KEGG" id="dya:Dyak_GE27740"/>
<evidence type="ECO:0000313" key="2">
    <source>
        <dbReference type="Proteomes" id="UP000002282"/>
    </source>
</evidence>
<gene>
    <name evidence="1" type="primary">Dyak\GE27740</name>
    <name evidence="1" type="synonym">GE27740</name>
    <name evidence="1" type="ORF">Dyak_GE27740</name>
</gene>
<feature type="non-terminal residue" evidence="1">
    <location>
        <position position="1"/>
    </location>
</feature>